<gene>
    <name evidence="1" type="ORF">AGLY_012108</name>
</gene>
<comment type="caution">
    <text evidence="1">The sequence shown here is derived from an EMBL/GenBank/DDBJ whole genome shotgun (WGS) entry which is preliminary data.</text>
</comment>
<sequence length="208" mass="24800">MIINSERILTLLNAFTKHSIAIFLDLTQQYMLYNLKFFYKLVCYEQDQYNMGKNYNTSKKKKKVQIFKKFFSSRVLNLNPMTVHQGYSLFHRKPPPKFEIEALFRLVMLYTDKKKIYIIVKSIHSLLCSESKINNTLNNRLIKISSIHEFTSLNTRIHIICRIDDHRVSNYLLLDLSKQRDIANRYDVLLTLVTDIQMFDLYADQQNK</sequence>
<keyword evidence="2" id="KW-1185">Reference proteome</keyword>
<name>A0A6G0T952_APHGL</name>
<proteinExistence type="predicted"/>
<evidence type="ECO:0000313" key="1">
    <source>
        <dbReference type="EMBL" id="KAE9528537.1"/>
    </source>
</evidence>
<dbReference type="EMBL" id="VYZN01000048">
    <property type="protein sequence ID" value="KAE9528537.1"/>
    <property type="molecule type" value="Genomic_DNA"/>
</dbReference>
<accession>A0A6G0T952</accession>
<organism evidence="1 2">
    <name type="scientific">Aphis glycines</name>
    <name type="common">Soybean aphid</name>
    <dbReference type="NCBI Taxonomy" id="307491"/>
    <lineage>
        <taxon>Eukaryota</taxon>
        <taxon>Metazoa</taxon>
        <taxon>Ecdysozoa</taxon>
        <taxon>Arthropoda</taxon>
        <taxon>Hexapoda</taxon>
        <taxon>Insecta</taxon>
        <taxon>Pterygota</taxon>
        <taxon>Neoptera</taxon>
        <taxon>Paraneoptera</taxon>
        <taxon>Hemiptera</taxon>
        <taxon>Sternorrhyncha</taxon>
        <taxon>Aphidomorpha</taxon>
        <taxon>Aphidoidea</taxon>
        <taxon>Aphididae</taxon>
        <taxon>Aphidini</taxon>
        <taxon>Aphis</taxon>
        <taxon>Aphis</taxon>
    </lineage>
</organism>
<protein>
    <submittedName>
        <fullName evidence="1">Uncharacterized protein</fullName>
    </submittedName>
</protein>
<reference evidence="1 2" key="1">
    <citation type="submission" date="2019-08" db="EMBL/GenBank/DDBJ databases">
        <title>The genome of the soybean aphid Biotype 1, its phylome, world population structure and adaptation to the North American continent.</title>
        <authorList>
            <person name="Giordano R."/>
            <person name="Donthu R.K."/>
            <person name="Hernandez A.G."/>
            <person name="Wright C.L."/>
            <person name="Zimin A.V."/>
        </authorList>
    </citation>
    <scope>NUCLEOTIDE SEQUENCE [LARGE SCALE GENOMIC DNA]</scope>
    <source>
        <tissue evidence="1">Whole aphids</tissue>
    </source>
</reference>
<evidence type="ECO:0000313" key="2">
    <source>
        <dbReference type="Proteomes" id="UP000475862"/>
    </source>
</evidence>
<dbReference type="AlphaFoldDB" id="A0A6G0T952"/>
<dbReference type="Proteomes" id="UP000475862">
    <property type="component" value="Unassembled WGS sequence"/>
</dbReference>